<dbReference type="GO" id="GO:0048172">
    <property type="term" value="P:regulation of short-term neuronal synaptic plasticity"/>
    <property type="evidence" value="ECO:0007669"/>
    <property type="project" value="TreeGrafter"/>
</dbReference>
<dbReference type="Pfam" id="PF03909">
    <property type="entry name" value="BSD"/>
    <property type="match status" value="1"/>
</dbReference>
<comment type="caution">
    <text evidence="3">The sequence shown here is derived from an EMBL/GenBank/DDBJ whole genome shotgun (WGS) entry which is preliminary data.</text>
</comment>
<name>A0AAV6VA94_9ARAC</name>
<dbReference type="GO" id="GO:0038203">
    <property type="term" value="P:TORC2 signaling"/>
    <property type="evidence" value="ECO:0007669"/>
    <property type="project" value="TreeGrafter"/>
</dbReference>
<feature type="region of interest" description="Disordered" evidence="1">
    <location>
        <begin position="270"/>
        <end position="324"/>
    </location>
</feature>
<dbReference type="InterPro" id="IPR051494">
    <property type="entry name" value="BSD_domain-containing"/>
</dbReference>
<feature type="domain" description="BSD" evidence="2">
    <location>
        <begin position="210"/>
        <end position="262"/>
    </location>
</feature>
<feature type="compositionally biased region" description="Low complexity" evidence="1">
    <location>
        <begin position="276"/>
        <end position="288"/>
    </location>
</feature>
<evidence type="ECO:0000256" key="1">
    <source>
        <dbReference type="SAM" id="MobiDB-lite"/>
    </source>
</evidence>
<evidence type="ECO:0000313" key="4">
    <source>
        <dbReference type="Proteomes" id="UP000827092"/>
    </source>
</evidence>
<dbReference type="AlphaFoldDB" id="A0AAV6VA94"/>
<dbReference type="EMBL" id="JAFNEN010000124">
    <property type="protein sequence ID" value="KAG8193372.1"/>
    <property type="molecule type" value="Genomic_DNA"/>
</dbReference>
<dbReference type="InterPro" id="IPR035925">
    <property type="entry name" value="BSD_dom_sf"/>
</dbReference>
<dbReference type="GO" id="GO:0005794">
    <property type="term" value="C:Golgi apparatus"/>
    <property type="evidence" value="ECO:0007669"/>
    <property type="project" value="TreeGrafter"/>
</dbReference>
<organism evidence="3 4">
    <name type="scientific">Oedothorax gibbosus</name>
    <dbReference type="NCBI Taxonomy" id="931172"/>
    <lineage>
        <taxon>Eukaryota</taxon>
        <taxon>Metazoa</taxon>
        <taxon>Ecdysozoa</taxon>
        <taxon>Arthropoda</taxon>
        <taxon>Chelicerata</taxon>
        <taxon>Arachnida</taxon>
        <taxon>Araneae</taxon>
        <taxon>Araneomorphae</taxon>
        <taxon>Entelegynae</taxon>
        <taxon>Araneoidea</taxon>
        <taxon>Linyphiidae</taxon>
        <taxon>Erigoninae</taxon>
        <taxon>Oedothorax</taxon>
    </lineage>
</organism>
<feature type="compositionally biased region" description="Basic and acidic residues" evidence="1">
    <location>
        <begin position="14"/>
        <end position="31"/>
    </location>
</feature>
<proteinExistence type="predicted"/>
<dbReference type="Gene3D" id="1.10.3970.10">
    <property type="entry name" value="BSD domain"/>
    <property type="match status" value="1"/>
</dbReference>
<evidence type="ECO:0000259" key="2">
    <source>
        <dbReference type="PROSITE" id="PS50858"/>
    </source>
</evidence>
<reference evidence="3 4" key="1">
    <citation type="journal article" date="2022" name="Nat. Ecol. Evol.">
        <title>A masculinizing supergene underlies an exaggerated male reproductive morph in a spider.</title>
        <authorList>
            <person name="Hendrickx F."/>
            <person name="De Corte Z."/>
            <person name="Sonet G."/>
            <person name="Van Belleghem S.M."/>
            <person name="Kostlbacher S."/>
            <person name="Vangestel C."/>
        </authorList>
    </citation>
    <scope>NUCLEOTIDE SEQUENCE [LARGE SCALE GENOMIC DNA]</scope>
    <source>
        <strain evidence="3">W744_W776</strain>
    </source>
</reference>
<dbReference type="SMART" id="SM00751">
    <property type="entry name" value="BSD"/>
    <property type="match status" value="1"/>
</dbReference>
<accession>A0AAV6VA94</accession>
<dbReference type="Proteomes" id="UP000827092">
    <property type="component" value="Unassembled WGS sequence"/>
</dbReference>
<sequence>MDYLWKVSSKAKDLLSLQKDETTATEDESKGESSSFAAGLRNEKPASSLSLETQQGNSDREVSSESEGVESELGAASPSSKEPENTAEGGEESEKSSIKMGISAGDLKDVSHKAVESAKSFGSYLYGFANKTSRTLTETAKQLKTTVEENSILGDFNKEQEAFVTSKNADTKNECAFPWEGAEDEESVKQQIISLSEDKRNFLRSPPTGVMFDFNFDNMSPVAKVMLKEDPALEKMRFEIVPKLINEENFWRNYFYRVQLVKNSSRCNKLSQQKTSSGSSLSSESSDSIKGMDKTTVDNAGGLDSDATDSPNHEFVSDAFQSNRVSEEDIKQGMKMLGVTDKNTKDDDWEKEMQQELQEYEVVAEGNEEDPDWEIEVEQMLEEKVKDVV</sequence>
<gene>
    <name evidence="3" type="ORF">JTE90_023000</name>
</gene>
<dbReference type="GO" id="GO:0045202">
    <property type="term" value="C:synapse"/>
    <property type="evidence" value="ECO:0007669"/>
    <property type="project" value="TreeGrafter"/>
</dbReference>
<evidence type="ECO:0000313" key="3">
    <source>
        <dbReference type="EMBL" id="KAG8193372.1"/>
    </source>
</evidence>
<feature type="region of interest" description="Disordered" evidence="1">
    <location>
        <begin position="14"/>
        <end position="100"/>
    </location>
</feature>
<dbReference type="PROSITE" id="PS50858">
    <property type="entry name" value="BSD"/>
    <property type="match status" value="1"/>
</dbReference>
<protein>
    <recommendedName>
        <fullName evidence="2">BSD domain-containing protein</fullName>
    </recommendedName>
</protein>
<dbReference type="PANTHER" id="PTHR16019">
    <property type="entry name" value="SYNAPSE-ASSOCIATED PROTEIN"/>
    <property type="match status" value="1"/>
</dbReference>
<dbReference type="InterPro" id="IPR005607">
    <property type="entry name" value="BSD_dom"/>
</dbReference>
<dbReference type="SUPFAM" id="SSF140383">
    <property type="entry name" value="BSD domain-like"/>
    <property type="match status" value="1"/>
</dbReference>
<feature type="compositionally biased region" description="Polar residues" evidence="1">
    <location>
        <begin position="45"/>
        <end position="57"/>
    </location>
</feature>
<dbReference type="GO" id="GO:0005634">
    <property type="term" value="C:nucleus"/>
    <property type="evidence" value="ECO:0007669"/>
    <property type="project" value="TreeGrafter"/>
</dbReference>
<keyword evidence="4" id="KW-1185">Reference proteome</keyword>
<dbReference type="PANTHER" id="PTHR16019:SF6">
    <property type="entry name" value="SYNAPSE-ASSOCIATED PROTEIN 1"/>
    <property type="match status" value="1"/>
</dbReference>